<reference evidence="1 2" key="1">
    <citation type="submission" date="2019-12" db="EMBL/GenBank/DDBJ databases">
        <authorList>
            <person name="Dong K."/>
        </authorList>
    </citation>
    <scope>NUCLEOTIDE SEQUENCE [LARGE SCALE GENOMIC DNA]</scope>
    <source>
        <strain evidence="1 2">JCM 31225</strain>
    </source>
</reference>
<dbReference type="EMBL" id="WSQA01000014">
    <property type="protein sequence ID" value="MVZ63609.1"/>
    <property type="molecule type" value="Genomic_DNA"/>
</dbReference>
<name>A0A6N8L3K8_9SPHI</name>
<proteinExistence type="predicted"/>
<keyword evidence="2" id="KW-1185">Reference proteome</keyword>
<organism evidence="1 2">
    <name type="scientific">Sphingobacterium humi</name>
    <dbReference type="NCBI Taxonomy" id="1796905"/>
    <lineage>
        <taxon>Bacteria</taxon>
        <taxon>Pseudomonadati</taxon>
        <taxon>Bacteroidota</taxon>
        <taxon>Sphingobacteriia</taxon>
        <taxon>Sphingobacteriales</taxon>
        <taxon>Sphingobacteriaceae</taxon>
        <taxon>Sphingobacterium</taxon>
    </lineage>
</organism>
<protein>
    <submittedName>
        <fullName evidence="1">Uncharacterized protein</fullName>
    </submittedName>
</protein>
<dbReference type="Proteomes" id="UP000435036">
    <property type="component" value="Unassembled WGS sequence"/>
</dbReference>
<dbReference type="RefSeq" id="WP_160370327.1">
    <property type="nucleotide sequence ID" value="NZ_WSQA01000014.1"/>
</dbReference>
<evidence type="ECO:0000313" key="2">
    <source>
        <dbReference type="Proteomes" id="UP000435036"/>
    </source>
</evidence>
<accession>A0A6N8L3K8</accession>
<comment type="caution">
    <text evidence="1">The sequence shown here is derived from an EMBL/GenBank/DDBJ whole genome shotgun (WGS) entry which is preliminary data.</text>
</comment>
<sequence length="45" mass="5152">MAETLGWFNYSYVKSQIITGLKEIAKTKIPKVLKAEINQSLIRLN</sequence>
<dbReference type="AlphaFoldDB" id="A0A6N8L3K8"/>
<gene>
    <name evidence="1" type="ORF">GQF63_16395</name>
</gene>
<evidence type="ECO:0000313" key="1">
    <source>
        <dbReference type="EMBL" id="MVZ63609.1"/>
    </source>
</evidence>